<accession>A0ACC2V6F9</accession>
<sequence>MGKLNYDKWAALELSDDSDIEEHPNIDKRSMINWKQRDIHEQREARKQRIANYHAEVDLNNVLISRVVELRSKVKETGRSAFSTEVARLKENPSDAKPPTGHAKQPTYDEMMLHMLLKIWEECKEELGKTGDTADEENWAGALVKGLIKHEDGLKERSEECKKLAQKEEDDQKRKITSEDVKEGWSSSHINKITPTPLDDTKPKKAALSSSNIEVLNPAATGSLPPLDPAKYPSSSTANTGLVGSMPPIPATAESDDNEGIPDLTPSGRAFSKIPVREYRKSLEFIQSDPSVLGESTTDSLLGEAFEACLKGESARALQCVHQGLLIQYCRKLGRDGVRLFFDRMINGGPKAESVFTNDVKQTYERIVTRASEIKADMEKNGAERETIQLMAEDSSTTIGFNIPDGPPPENLTIQGFESDDPDAGLPDIEDIRAFLQMKWELFDAFPQDLKDAMKSESLDAVNKVLDRMDVAEAEKVVNDMQEGGMLSFGEKGVRDMTGK</sequence>
<keyword evidence="2" id="KW-1185">Reference proteome</keyword>
<dbReference type="Proteomes" id="UP001227268">
    <property type="component" value="Unassembled WGS sequence"/>
</dbReference>
<proteinExistence type="predicted"/>
<gene>
    <name evidence="1" type="ORF">QFC21_006040</name>
</gene>
<reference evidence="1" key="1">
    <citation type="submission" date="2023-04" db="EMBL/GenBank/DDBJ databases">
        <title>Draft Genome sequencing of Naganishia species isolated from polar environments using Oxford Nanopore Technology.</title>
        <authorList>
            <person name="Leo P."/>
            <person name="Venkateswaran K."/>
        </authorList>
    </citation>
    <scope>NUCLEOTIDE SEQUENCE</scope>
    <source>
        <strain evidence="1">MNA-CCFEE 5423</strain>
    </source>
</reference>
<organism evidence="1 2">
    <name type="scientific">Naganishia friedmannii</name>
    <dbReference type="NCBI Taxonomy" id="89922"/>
    <lineage>
        <taxon>Eukaryota</taxon>
        <taxon>Fungi</taxon>
        <taxon>Dikarya</taxon>
        <taxon>Basidiomycota</taxon>
        <taxon>Agaricomycotina</taxon>
        <taxon>Tremellomycetes</taxon>
        <taxon>Filobasidiales</taxon>
        <taxon>Filobasidiaceae</taxon>
        <taxon>Naganishia</taxon>
    </lineage>
</organism>
<protein>
    <submittedName>
        <fullName evidence="1">Uncharacterized protein</fullName>
    </submittedName>
</protein>
<evidence type="ECO:0000313" key="2">
    <source>
        <dbReference type="Proteomes" id="UP001227268"/>
    </source>
</evidence>
<evidence type="ECO:0000313" key="1">
    <source>
        <dbReference type="EMBL" id="KAJ9094500.1"/>
    </source>
</evidence>
<dbReference type="EMBL" id="JASBWT010000025">
    <property type="protein sequence ID" value="KAJ9094500.1"/>
    <property type="molecule type" value="Genomic_DNA"/>
</dbReference>
<name>A0ACC2V6F9_9TREE</name>
<comment type="caution">
    <text evidence="1">The sequence shown here is derived from an EMBL/GenBank/DDBJ whole genome shotgun (WGS) entry which is preliminary data.</text>
</comment>